<evidence type="ECO:0000313" key="3">
    <source>
        <dbReference type="Proteomes" id="UP000799324"/>
    </source>
</evidence>
<dbReference type="AlphaFoldDB" id="A0A6A6SQQ9"/>
<proteinExistence type="predicted"/>
<dbReference type="Proteomes" id="UP000799324">
    <property type="component" value="Unassembled WGS sequence"/>
</dbReference>
<name>A0A6A6SQQ9_9PLEO</name>
<reference evidence="2" key="1">
    <citation type="journal article" date="2020" name="Stud. Mycol.">
        <title>101 Dothideomycetes genomes: a test case for predicting lifestyles and emergence of pathogens.</title>
        <authorList>
            <person name="Haridas S."/>
            <person name="Albert R."/>
            <person name="Binder M."/>
            <person name="Bloem J."/>
            <person name="Labutti K."/>
            <person name="Salamov A."/>
            <person name="Andreopoulos B."/>
            <person name="Baker S."/>
            <person name="Barry K."/>
            <person name="Bills G."/>
            <person name="Bluhm B."/>
            <person name="Cannon C."/>
            <person name="Castanera R."/>
            <person name="Culley D."/>
            <person name="Daum C."/>
            <person name="Ezra D."/>
            <person name="Gonzalez J."/>
            <person name="Henrissat B."/>
            <person name="Kuo A."/>
            <person name="Liang C."/>
            <person name="Lipzen A."/>
            <person name="Lutzoni F."/>
            <person name="Magnuson J."/>
            <person name="Mondo S."/>
            <person name="Nolan M."/>
            <person name="Ohm R."/>
            <person name="Pangilinan J."/>
            <person name="Park H.-J."/>
            <person name="Ramirez L."/>
            <person name="Alfaro M."/>
            <person name="Sun H."/>
            <person name="Tritt A."/>
            <person name="Yoshinaga Y."/>
            <person name="Zwiers L.-H."/>
            <person name="Turgeon B."/>
            <person name="Goodwin S."/>
            <person name="Spatafora J."/>
            <person name="Crous P."/>
            <person name="Grigoriev I."/>
        </authorList>
    </citation>
    <scope>NUCLEOTIDE SEQUENCE</scope>
    <source>
        <strain evidence="2">CBS 122681</strain>
    </source>
</reference>
<keyword evidence="1" id="KW-0732">Signal</keyword>
<organism evidence="2 3">
    <name type="scientific">Lophiostoma macrostomum CBS 122681</name>
    <dbReference type="NCBI Taxonomy" id="1314788"/>
    <lineage>
        <taxon>Eukaryota</taxon>
        <taxon>Fungi</taxon>
        <taxon>Dikarya</taxon>
        <taxon>Ascomycota</taxon>
        <taxon>Pezizomycotina</taxon>
        <taxon>Dothideomycetes</taxon>
        <taxon>Pleosporomycetidae</taxon>
        <taxon>Pleosporales</taxon>
        <taxon>Lophiostomataceae</taxon>
        <taxon>Lophiostoma</taxon>
    </lineage>
</organism>
<evidence type="ECO:0000256" key="1">
    <source>
        <dbReference type="SAM" id="SignalP"/>
    </source>
</evidence>
<sequence>MKLFSIFAAILAVTTLGATEPASSTSKDNLVVRESENNPYHSNCMFLFPFPSPRAKGHSTSSLESVLIDSTAIRNPVNLWKRSRCDWCRASLPVCCITKFKSIKKCRQEGCATDWKDCHGCKSYPC</sequence>
<evidence type="ECO:0000313" key="2">
    <source>
        <dbReference type="EMBL" id="KAF2648494.1"/>
    </source>
</evidence>
<feature type="chain" id="PRO_5025466596" evidence="1">
    <location>
        <begin position="18"/>
        <end position="126"/>
    </location>
</feature>
<dbReference type="EMBL" id="MU004536">
    <property type="protein sequence ID" value="KAF2648494.1"/>
    <property type="molecule type" value="Genomic_DNA"/>
</dbReference>
<feature type="signal peptide" evidence="1">
    <location>
        <begin position="1"/>
        <end position="17"/>
    </location>
</feature>
<keyword evidence="3" id="KW-1185">Reference proteome</keyword>
<protein>
    <submittedName>
        <fullName evidence="2">Uncharacterized protein</fullName>
    </submittedName>
</protein>
<accession>A0A6A6SQQ9</accession>
<gene>
    <name evidence="2" type="ORF">K491DRAFT_684665</name>
</gene>